<evidence type="ECO:0000256" key="2">
    <source>
        <dbReference type="PROSITE-ProRule" id="PRU00708"/>
    </source>
</evidence>
<evidence type="ECO:0000313" key="3">
    <source>
        <dbReference type="EMBL" id="KAI8580916.1"/>
    </source>
</evidence>
<feature type="repeat" description="PPR" evidence="2">
    <location>
        <begin position="293"/>
        <end position="327"/>
    </location>
</feature>
<dbReference type="RefSeq" id="XP_051445920.1">
    <property type="nucleotide sequence ID" value="XM_051593337.1"/>
</dbReference>
<dbReference type="Gene3D" id="1.25.40.10">
    <property type="entry name" value="Tetratricopeptide repeat domain"/>
    <property type="match status" value="2"/>
</dbReference>
<feature type="repeat" description="PPR" evidence="2">
    <location>
        <begin position="576"/>
        <end position="610"/>
    </location>
</feature>
<feature type="repeat" description="PPR" evidence="2">
    <location>
        <begin position="399"/>
        <end position="433"/>
    </location>
</feature>
<evidence type="ECO:0000313" key="4">
    <source>
        <dbReference type="Proteomes" id="UP001206595"/>
    </source>
</evidence>
<keyword evidence="4" id="KW-1185">Reference proteome</keyword>
<organism evidence="3 4">
    <name type="scientific">Umbelopsis ramanniana AG</name>
    <dbReference type="NCBI Taxonomy" id="1314678"/>
    <lineage>
        <taxon>Eukaryota</taxon>
        <taxon>Fungi</taxon>
        <taxon>Fungi incertae sedis</taxon>
        <taxon>Mucoromycota</taxon>
        <taxon>Mucoromycotina</taxon>
        <taxon>Umbelopsidomycetes</taxon>
        <taxon>Umbelopsidales</taxon>
        <taxon>Umbelopsidaceae</taxon>
        <taxon>Umbelopsis</taxon>
    </lineage>
</organism>
<feature type="repeat" description="PPR" evidence="2">
    <location>
        <begin position="541"/>
        <end position="575"/>
    </location>
</feature>
<name>A0AAD5EDF3_UMBRA</name>
<dbReference type="NCBIfam" id="TIGR00756">
    <property type="entry name" value="PPR"/>
    <property type="match status" value="6"/>
</dbReference>
<comment type="caution">
    <text evidence="3">The sequence shown here is derived from an EMBL/GenBank/DDBJ whole genome shotgun (WGS) entry which is preliminary data.</text>
</comment>
<evidence type="ECO:0000256" key="1">
    <source>
        <dbReference type="ARBA" id="ARBA00007626"/>
    </source>
</evidence>
<reference evidence="3" key="2">
    <citation type="journal article" date="2022" name="Proc. Natl. Acad. Sci. U.S.A.">
        <title>Diploid-dominant life cycles characterize the early evolution of Fungi.</title>
        <authorList>
            <person name="Amses K.R."/>
            <person name="Simmons D.R."/>
            <person name="Longcore J.E."/>
            <person name="Mondo S.J."/>
            <person name="Seto K."/>
            <person name="Jeronimo G.H."/>
            <person name="Bonds A.E."/>
            <person name="Quandt C.A."/>
            <person name="Davis W.J."/>
            <person name="Chang Y."/>
            <person name="Federici B.A."/>
            <person name="Kuo A."/>
            <person name="LaButti K."/>
            <person name="Pangilinan J."/>
            <person name="Andreopoulos W."/>
            <person name="Tritt A."/>
            <person name="Riley R."/>
            <person name="Hundley H."/>
            <person name="Johnson J."/>
            <person name="Lipzen A."/>
            <person name="Barry K."/>
            <person name="Lang B.F."/>
            <person name="Cuomo C.A."/>
            <person name="Buchler N.E."/>
            <person name="Grigoriev I.V."/>
            <person name="Spatafora J.W."/>
            <person name="Stajich J.E."/>
            <person name="James T.Y."/>
        </authorList>
    </citation>
    <scope>NUCLEOTIDE SEQUENCE</scope>
    <source>
        <strain evidence="3">AG</strain>
    </source>
</reference>
<dbReference type="PANTHER" id="PTHR46128:SF211">
    <property type="entry name" value="PENTACOTRIPEPTIDE-REPEAT REGION OF PRORP DOMAIN-CONTAINING PROTEIN"/>
    <property type="match status" value="1"/>
</dbReference>
<dbReference type="SUPFAM" id="SSF81901">
    <property type="entry name" value="HCP-like"/>
    <property type="match status" value="1"/>
</dbReference>
<accession>A0AAD5EDF3</accession>
<dbReference type="PANTHER" id="PTHR46128">
    <property type="entry name" value="MITOCHONDRIAL GROUP I INTRON SPLICING FACTOR CCM1"/>
    <property type="match status" value="1"/>
</dbReference>
<protein>
    <recommendedName>
        <fullName evidence="5">Pentatricopeptide repeat-containing protein</fullName>
    </recommendedName>
</protein>
<proteinExistence type="inferred from homology"/>
<dbReference type="Pfam" id="PF13812">
    <property type="entry name" value="PPR_3"/>
    <property type="match status" value="1"/>
</dbReference>
<dbReference type="PROSITE" id="PS51375">
    <property type="entry name" value="PPR"/>
    <property type="match status" value="6"/>
</dbReference>
<dbReference type="Proteomes" id="UP001206595">
    <property type="component" value="Unassembled WGS sequence"/>
</dbReference>
<comment type="similarity">
    <text evidence="1">Belongs to the PPR family. P subfamily.</text>
</comment>
<dbReference type="InterPro" id="IPR002885">
    <property type="entry name" value="PPR_rpt"/>
</dbReference>
<dbReference type="GeneID" id="75918679"/>
<feature type="repeat" description="PPR" evidence="2">
    <location>
        <begin position="434"/>
        <end position="468"/>
    </location>
</feature>
<evidence type="ECO:0008006" key="5">
    <source>
        <dbReference type="Google" id="ProtNLM"/>
    </source>
</evidence>
<reference evidence="3" key="1">
    <citation type="submission" date="2021-06" db="EMBL/GenBank/DDBJ databases">
        <authorList>
            <consortium name="DOE Joint Genome Institute"/>
            <person name="Mondo S.J."/>
            <person name="Amses K.R."/>
            <person name="Simmons D.R."/>
            <person name="Longcore J.E."/>
            <person name="Seto K."/>
            <person name="Alves G.H."/>
            <person name="Bonds A.E."/>
            <person name="Quandt C.A."/>
            <person name="Davis W.J."/>
            <person name="Chang Y."/>
            <person name="Letcher P.M."/>
            <person name="Powell M.J."/>
            <person name="Kuo A."/>
            <person name="Labutti K."/>
            <person name="Pangilinan J."/>
            <person name="Andreopoulos W."/>
            <person name="Tritt A."/>
            <person name="Riley R."/>
            <person name="Hundley H."/>
            <person name="Johnson J."/>
            <person name="Lipzen A."/>
            <person name="Barry K."/>
            <person name="Berbee M.L."/>
            <person name="Buchler N.E."/>
            <person name="Grigoriev I.V."/>
            <person name="Spatafora J.W."/>
            <person name="Stajich J.E."/>
            <person name="James T.Y."/>
        </authorList>
    </citation>
    <scope>NUCLEOTIDE SEQUENCE</scope>
    <source>
        <strain evidence="3">AG</strain>
    </source>
</reference>
<dbReference type="InterPro" id="IPR050872">
    <property type="entry name" value="PPR_P_subfamily"/>
</dbReference>
<dbReference type="InterPro" id="IPR011990">
    <property type="entry name" value="TPR-like_helical_dom_sf"/>
</dbReference>
<dbReference type="EMBL" id="MU620909">
    <property type="protein sequence ID" value="KAI8580916.1"/>
    <property type="molecule type" value="Genomic_DNA"/>
</dbReference>
<dbReference type="AlphaFoldDB" id="A0AAD5EDF3"/>
<gene>
    <name evidence="3" type="ORF">K450DRAFT_279593</name>
</gene>
<dbReference type="Pfam" id="PF01535">
    <property type="entry name" value="PPR"/>
    <property type="match status" value="1"/>
</dbReference>
<dbReference type="Pfam" id="PF13041">
    <property type="entry name" value="PPR_2"/>
    <property type="match status" value="2"/>
</dbReference>
<feature type="repeat" description="PPR" evidence="2">
    <location>
        <begin position="505"/>
        <end position="539"/>
    </location>
</feature>
<sequence length="665" mass="75946">MQVASAATRAAIRSGNQRCWTNARFLTGFRNRLPSVSFSTRLHLERSLQITIKVTPVAVQQARYSTSTQEKGIADLKKQDSTEILASFRTALETQSTSTSQIYELLQSRDLLQHLSEEDFAAFRSYLWNKKAWGSEEMVEQVLQDQKKAGHSWTVLQYNEYYMSMLFQAKYDAIISNWEKDFSESDIKPTIATINSVLAAYIQLNQLDRARVLLSHCHEWDVTPTTQDFQRLAHRCLPRNTKVVKEAQTLITDNALKDPKAMNRHLQSLFRANKLTDVQRIYTLLTKSQNEIDISTYTTLLKGYIDKRKYDQVSSIYGDICKSGLRLNTYVASLMLETYAMQRDKGQLATIVQRIQAEKVALDIALYNQLIKSFLATRQVPHALAVFQQLQKDPNVQVNDVVLNTVINGLLNNRETDAAKKLYTQMLHSKIQPDMITYNTLLKGLTKARDFSGAFTVLSNLYERSLEPDVVTYTTLIDAIFENLNPTSTEQILGLFNHSGSMKPNIFTYNVLINGWIRHNNMAEAERTFKDLLASGEMHPTVHTYTNIIQGYVQHGNLPKAMNTFRMMLQSGIQPGRATYHFIISGLIDDGRLPDAVECLKKMRENGTMPTKDTWFMLLNACAEAKQWQLGGQILKHLDDSKFEVRSDALLKVYRLVRGQCDNRI</sequence>